<dbReference type="AlphaFoldDB" id="A0A9W4UBT0"/>
<organism evidence="3 4">
    <name type="scientific">Periconia digitata</name>
    <dbReference type="NCBI Taxonomy" id="1303443"/>
    <lineage>
        <taxon>Eukaryota</taxon>
        <taxon>Fungi</taxon>
        <taxon>Dikarya</taxon>
        <taxon>Ascomycota</taxon>
        <taxon>Pezizomycotina</taxon>
        <taxon>Dothideomycetes</taxon>
        <taxon>Pleosporomycetidae</taxon>
        <taxon>Pleosporales</taxon>
        <taxon>Massarineae</taxon>
        <taxon>Periconiaceae</taxon>
        <taxon>Periconia</taxon>
    </lineage>
</organism>
<proteinExistence type="predicted"/>
<dbReference type="OrthoDB" id="5283326at2759"/>
<feature type="chain" id="PRO_5040749663" description="Glycoside hydrolase 131 catalytic N-terminal domain-containing protein" evidence="1">
    <location>
        <begin position="18"/>
        <end position="208"/>
    </location>
</feature>
<gene>
    <name evidence="3" type="ORF">PDIGIT_LOCUS6466</name>
</gene>
<evidence type="ECO:0000313" key="3">
    <source>
        <dbReference type="EMBL" id="CAI6333428.1"/>
    </source>
</evidence>
<dbReference type="InterPro" id="IPR041524">
    <property type="entry name" value="GH131_N"/>
</dbReference>
<evidence type="ECO:0000259" key="2">
    <source>
        <dbReference type="Pfam" id="PF18271"/>
    </source>
</evidence>
<sequence length="208" mass="22194">MFTRSLYFLSSIGLAACATVVFDGRVPATVAVADFDSKTGIFDPEFTKGQNVAFSEVVRLDGGDASLFDTAVNAQPVEVTVNDDSIFAPGGANPQTAVRRAELMPNPANNNANDTSSGVKTLHFSIKPSADRPLNISHEYLMVFMERADFGANLIALKTGTLIGSDGATKNDLLLLGNSADGVNVLFQTPFTEGEFTNFALKMDFVKK</sequence>
<dbReference type="PANTHER" id="PTHR34612:SF2">
    <property type="entry name" value="GLYCOSIDE HYDROLASE 131 CATALYTIC N-TERMINAL DOMAIN-CONTAINING PROTEIN"/>
    <property type="match status" value="1"/>
</dbReference>
<dbReference type="Gene3D" id="2.60.120.1160">
    <property type="match status" value="1"/>
</dbReference>
<comment type="caution">
    <text evidence="3">The sequence shown here is derived from an EMBL/GenBank/DDBJ whole genome shotgun (WGS) entry which is preliminary data.</text>
</comment>
<name>A0A9W4UBT0_9PLEO</name>
<dbReference type="PANTHER" id="PTHR34612">
    <property type="entry name" value="GH131_N DOMAIN-CONTAINING PROTEIN"/>
    <property type="match status" value="1"/>
</dbReference>
<dbReference type="PROSITE" id="PS51257">
    <property type="entry name" value="PROKAR_LIPOPROTEIN"/>
    <property type="match status" value="1"/>
</dbReference>
<dbReference type="EMBL" id="CAOQHR010000004">
    <property type="protein sequence ID" value="CAI6333428.1"/>
    <property type="molecule type" value="Genomic_DNA"/>
</dbReference>
<keyword evidence="1" id="KW-0732">Signal</keyword>
<protein>
    <recommendedName>
        <fullName evidence="2">Glycoside hydrolase 131 catalytic N-terminal domain-containing protein</fullName>
    </recommendedName>
</protein>
<feature type="domain" description="Glycoside hydrolase 131 catalytic N-terminal" evidence="2">
    <location>
        <begin position="20"/>
        <end position="207"/>
    </location>
</feature>
<accession>A0A9W4UBT0</accession>
<dbReference type="Proteomes" id="UP001152607">
    <property type="component" value="Unassembled WGS sequence"/>
</dbReference>
<feature type="signal peptide" evidence="1">
    <location>
        <begin position="1"/>
        <end position="17"/>
    </location>
</feature>
<evidence type="ECO:0000313" key="4">
    <source>
        <dbReference type="Proteomes" id="UP001152607"/>
    </source>
</evidence>
<dbReference type="Pfam" id="PF18271">
    <property type="entry name" value="GH131_N"/>
    <property type="match status" value="1"/>
</dbReference>
<evidence type="ECO:0000256" key="1">
    <source>
        <dbReference type="SAM" id="SignalP"/>
    </source>
</evidence>
<keyword evidence="4" id="KW-1185">Reference proteome</keyword>
<reference evidence="3" key="1">
    <citation type="submission" date="2023-01" db="EMBL/GenBank/DDBJ databases">
        <authorList>
            <person name="Van Ghelder C."/>
            <person name="Rancurel C."/>
        </authorList>
    </citation>
    <scope>NUCLEOTIDE SEQUENCE</scope>
    <source>
        <strain evidence="3">CNCM I-4278</strain>
    </source>
</reference>